<protein>
    <submittedName>
        <fullName evidence="2">Uncharacterized protein</fullName>
    </submittedName>
</protein>
<keyword evidence="1" id="KW-1133">Transmembrane helix</keyword>
<accession>A0A1M5UQ10</accession>
<sequence length="86" mass="9527">MLLLILLKSYHTYISVCFFTTVFLGIDRYNPMMGQLLERCLLFGDATGGMTTEPLPGLALSLDRVKTNGMADVSRGKSRVLEVIGR</sequence>
<evidence type="ECO:0000313" key="2">
    <source>
        <dbReference type="EMBL" id="SHH64743.1"/>
    </source>
</evidence>
<evidence type="ECO:0000256" key="1">
    <source>
        <dbReference type="SAM" id="Phobius"/>
    </source>
</evidence>
<gene>
    <name evidence="2" type="ORF">SAMN02745124_01288</name>
</gene>
<keyword evidence="1" id="KW-0812">Transmembrane</keyword>
<proteinExistence type="predicted"/>
<dbReference type="STRING" id="1121409.SAMN02745124_01288"/>
<keyword evidence="3" id="KW-1185">Reference proteome</keyword>
<dbReference type="EMBL" id="FQXS01000005">
    <property type="protein sequence ID" value="SHH64743.1"/>
    <property type="molecule type" value="Genomic_DNA"/>
</dbReference>
<dbReference type="AlphaFoldDB" id="A0A1M5UQ10"/>
<evidence type="ECO:0000313" key="3">
    <source>
        <dbReference type="Proteomes" id="UP000184139"/>
    </source>
</evidence>
<keyword evidence="1" id="KW-0472">Membrane</keyword>
<feature type="transmembrane region" description="Helical" evidence="1">
    <location>
        <begin position="12"/>
        <end position="29"/>
    </location>
</feature>
<dbReference type="Proteomes" id="UP000184139">
    <property type="component" value="Unassembled WGS sequence"/>
</dbReference>
<reference evidence="2 3" key="1">
    <citation type="submission" date="2016-11" db="EMBL/GenBank/DDBJ databases">
        <authorList>
            <person name="Jaros S."/>
            <person name="Januszkiewicz K."/>
            <person name="Wedrychowicz H."/>
        </authorList>
    </citation>
    <scope>NUCLEOTIDE SEQUENCE [LARGE SCALE GENOMIC DNA]</scope>
    <source>
        <strain evidence="2 3">DSM 9705</strain>
    </source>
</reference>
<name>A0A1M5UQ10_9BACT</name>
<organism evidence="2 3">
    <name type="scientific">Desulfofustis glycolicus DSM 9705</name>
    <dbReference type="NCBI Taxonomy" id="1121409"/>
    <lineage>
        <taxon>Bacteria</taxon>
        <taxon>Pseudomonadati</taxon>
        <taxon>Thermodesulfobacteriota</taxon>
        <taxon>Desulfobulbia</taxon>
        <taxon>Desulfobulbales</taxon>
        <taxon>Desulfocapsaceae</taxon>
        <taxon>Desulfofustis</taxon>
    </lineage>
</organism>